<evidence type="ECO:0000313" key="1">
    <source>
        <dbReference type="EMBL" id="SUP98186.1"/>
    </source>
</evidence>
<evidence type="ECO:0000313" key="2">
    <source>
        <dbReference type="Proteomes" id="UP000255169"/>
    </source>
</evidence>
<sequence length="44" mass="4926">MANAFDFELVANDQVTATIHRIDEAVKKLVPQLDKTRDGLQLAE</sequence>
<gene>
    <name evidence="1" type="ORF">NCTC10476_00003</name>
</gene>
<name>A0A380QJK3_YERRU</name>
<reference evidence="1 2" key="1">
    <citation type="submission" date="2018-06" db="EMBL/GenBank/DDBJ databases">
        <authorList>
            <consortium name="Pathogen Informatics"/>
            <person name="Doyle S."/>
        </authorList>
    </citation>
    <scope>NUCLEOTIDE SEQUENCE [LARGE SCALE GENOMIC DNA]</scope>
    <source>
        <strain evidence="1 2">NCTC10476</strain>
    </source>
</reference>
<dbReference type="Proteomes" id="UP000255169">
    <property type="component" value="Unassembled WGS sequence"/>
</dbReference>
<accession>A0A380QJK3</accession>
<dbReference type="RefSeq" id="WP_258863986.1">
    <property type="nucleotide sequence ID" value="NZ_UHJG01000001.1"/>
</dbReference>
<keyword evidence="2" id="KW-1185">Reference proteome</keyword>
<proteinExistence type="predicted"/>
<dbReference type="EMBL" id="UHJG01000001">
    <property type="protein sequence ID" value="SUP98186.1"/>
    <property type="molecule type" value="Genomic_DNA"/>
</dbReference>
<organism evidence="1 2">
    <name type="scientific">Yersinia ruckeri</name>
    <dbReference type="NCBI Taxonomy" id="29486"/>
    <lineage>
        <taxon>Bacteria</taxon>
        <taxon>Pseudomonadati</taxon>
        <taxon>Pseudomonadota</taxon>
        <taxon>Gammaproteobacteria</taxon>
        <taxon>Enterobacterales</taxon>
        <taxon>Yersiniaceae</taxon>
        <taxon>Yersinia</taxon>
    </lineage>
</organism>
<dbReference type="AlphaFoldDB" id="A0A380QJK3"/>
<protein>
    <submittedName>
        <fullName evidence="1">Uncharacterized protein</fullName>
    </submittedName>
</protein>